<organism evidence="1">
    <name type="scientific">Timema poppense</name>
    <name type="common">Walking stick</name>
    <dbReference type="NCBI Taxonomy" id="170557"/>
    <lineage>
        <taxon>Eukaryota</taxon>
        <taxon>Metazoa</taxon>
        <taxon>Ecdysozoa</taxon>
        <taxon>Arthropoda</taxon>
        <taxon>Hexapoda</taxon>
        <taxon>Insecta</taxon>
        <taxon>Pterygota</taxon>
        <taxon>Neoptera</taxon>
        <taxon>Polyneoptera</taxon>
        <taxon>Phasmatodea</taxon>
        <taxon>Timematodea</taxon>
        <taxon>Timematoidea</taxon>
        <taxon>Timematidae</taxon>
        <taxon>Timema</taxon>
    </lineage>
</organism>
<dbReference type="AlphaFoldDB" id="A0A7R9DWI5"/>
<name>A0A7R9DWI5_TIMPO</name>
<protein>
    <submittedName>
        <fullName evidence="1">Uncharacterized protein</fullName>
    </submittedName>
</protein>
<sequence>MRKMKIRQWSPQTRLLAWSS</sequence>
<accession>A0A7R9DWI5</accession>
<reference evidence="1" key="1">
    <citation type="submission" date="2020-11" db="EMBL/GenBank/DDBJ databases">
        <authorList>
            <person name="Tran Van P."/>
        </authorList>
    </citation>
    <scope>NUCLEOTIDE SEQUENCE</scope>
</reference>
<proteinExistence type="predicted"/>
<gene>
    <name evidence="1" type="ORF">TPSB3V08_LOCUS15571</name>
</gene>
<evidence type="ECO:0000313" key="1">
    <source>
        <dbReference type="EMBL" id="CAD7422156.1"/>
    </source>
</evidence>
<dbReference type="EMBL" id="OD086374">
    <property type="protein sequence ID" value="CAD7422156.1"/>
    <property type="molecule type" value="Genomic_DNA"/>
</dbReference>